<organism evidence="1 2">
    <name type="scientific">Artomyces pyxidatus</name>
    <dbReference type="NCBI Taxonomy" id="48021"/>
    <lineage>
        <taxon>Eukaryota</taxon>
        <taxon>Fungi</taxon>
        <taxon>Dikarya</taxon>
        <taxon>Basidiomycota</taxon>
        <taxon>Agaricomycotina</taxon>
        <taxon>Agaricomycetes</taxon>
        <taxon>Russulales</taxon>
        <taxon>Auriscalpiaceae</taxon>
        <taxon>Artomyces</taxon>
    </lineage>
</organism>
<sequence>MQTTIDLAIGWSRSALSSQGFPLEPAGGKKRDSCTYAQHTLCALSRAGLPSVSSSRRSYLDLRGRFGSASRHVTANRSIFDEARLSREPFSSLPAETPYFCRLRRSHGLTYRTRREPRFIRTRQRGTPRMCRPERGIGTRTVLCSLPRLPSPHEHPRGLGGPVRREEHSKLDVPMICVLGGRIQACSLRRARSAGLISCGHPSE</sequence>
<protein>
    <submittedName>
        <fullName evidence="1">Uncharacterized protein</fullName>
    </submittedName>
</protein>
<reference evidence="1" key="2">
    <citation type="journal article" date="2022" name="New Phytol.">
        <title>Evolutionary transition to the ectomycorrhizal habit in the genomes of a hyperdiverse lineage of mushroom-forming fungi.</title>
        <authorList>
            <person name="Looney B."/>
            <person name="Miyauchi S."/>
            <person name="Morin E."/>
            <person name="Drula E."/>
            <person name="Courty P.E."/>
            <person name="Kohler A."/>
            <person name="Kuo A."/>
            <person name="LaButti K."/>
            <person name="Pangilinan J."/>
            <person name="Lipzen A."/>
            <person name="Riley R."/>
            <person name="Andreopoulos W."/>
            <person name="He G."/>
            <person name="Johnson J."/>
            <person name="Nolan M."/>
            <person name="Tritt A."/>
            <person name="Barry K.W."/>
            <person name="Grigoriev I.V."/>
            <person name="Nagy L.G."/>
            <person name="Hibbett D."/>
            <person name="Henrissat B."/>
            <person name="Matheny P.B."/>
            <person name="Labbe J."/>
            <person name="Martin F.M."/>
        </authorList>
    </citation>
    <scope>NUCLEOTIDE SEQUENCE</scope>
    <source>
        <strain evidence="1">HHB10654</strain>
    </source>
</reference>
<accession>A0ACB8SV93</accession>
<dbReference type="EMBL" id="MU277223">
    <property type="protein sequence ID" value="KAI0059831.1"/>
    <property type="molecule type" value="Genomic_DNA"/>
</dbReference>
<name>A0ACB8SV93_9AGAM</name>
<dbReference type="Proteomes" id="UP000814140">
    <property type="component" value="Unassembled WGS sequence"/>
</dbReference>
<evidence type="ECO:0000313" key="2">
    <source>
        <dbReference type="Proteomes" id="UP000814140"/>
    </source>
</evidence>
<gene>
    <name evidence="1" type="ORF">BV25DRAFT_1027771</name>
</gene>
<comment type="caution">
    <text evidence="1">The sequence shown here is derived from an EMBL/GenBank/DDBJ whole genome shotgun (WGS) entry which is preliminary data.</text>
</comment>
<evidence type="ECO:0000313" key="1">
    <source>
        <dbReference type="EMBL" id="KAI0059831.1"/>
    </source>
</evidence>
<proteinExistence type="predicted"/>
<reference evidence="1" key="1">
    <citation type="submission" date="2021-03" db="EMBL/GenBank/DDBJ databases">
        <authorList>
            <consortium name="DOE Joint Genome Institute"/>
            <person name="Ahrendt S."/>
            <person name="Looney B.P."/>
            <person name="Miyauchi S."/>
            <person name="Morin E."/>
            <person name="Drula E."/>
            <person name="Courty P.E."/>
            <person name="Chicoki N."/>
            <person name="Fauchery L."/>
            <person name="Kohler A."/>
            <person name="Kuo A."/>
            <person name="Labutti K."/>
            <person name="Pangilinan J."/>
            <person name="Lipzen A."/>
            <person name="Riley R."/>
            <person name="Andreopoulos W."/>
            <person name="He G."/>
            <person name="Johnson J."/>
            <person name="Barry K.W."/>
            <person name="Grigoriev I.V."/>
            <person name="Nagy L."/>
            <person name="Hibbett D."/>
            <person name="Henrissat B."/>
            <person name="Matheny P.B."/>
            <person name="Labbe J."/>
            <person name="Martin F."/>
        </authorList>
    </citation>
    <scope>NUCLEOTIDE SEQUENCE</scope>
    <source>
        <strain evidence="1">HHB10654</strain>
    </source>
</reference>
<keyword evidence="2" id="KW-1185">Reference proteome</keyword>